<evidence type="ECO:0000256" key="1">
    <source>
        <dbReference type="ARBA" id="ARBA00005179"/>
    </source>
</evidence>
<comment type="caution">
    <text evidence="7">The sequence shown here is derived from an EMBL/GenBank/DDBJ whole genome shotgun (WGS) entry which is preliminary data.</text>
</comment>
<dbReference type="PANTHER" id="PTHR43476">
    <property type="entry name" value="3-(3-HYDROXY-PHENYL)PROPIONATE/3-HYDROXYCINNAMIC ACID HYDROXYLASE"/>
    <property type="match status" value="1"/>
</dbReference>
<dbReference type="Proteomes" id="UP001465668">
    <property type="component" value="Unassembled WGS sequence"/>
</dbReference>
<evidence type="ECO:0000256" key="4">
    <source>
        <dbReference type="ARBA" id="ARBA00023002"/>
    </source>
</evidence>
<evidence type="ECO:0000256" key="5">
    <source>
        <dbReference type="SAM" id="Phobius"/>
    </source>
</evidence>
<keyword evidence="2" id="KW-0285">Flavoprotein</keyword>
<feature type="transmembrane region" description="Helical" evidence="5">
    <location>
        <begin position="12"/>
        <end position="37"/>
    </location>
</feature>
<dbReference type="InterPro" id="IPR002938">
    <property type="entry name" value="FAD-bd"/>
</dbReference>
<gene>
    <name evidence="7" type="ORF">SCAR479_00689</name>
</gene>
<organism evidence="7 8">
    <name type="scientific">Seiridium cardinale</name>
    <dbReference type="NCBI Taxonomy" id="138064"/>
    <lineage>
        <taxon>Eukaryota</taxon>
        <taxon>Fungi</taxon>
        <taxon>Dikarya</taxon>
        <taxon>Ascomycota</taxon>
        <taxon>Pezizomycotina</taxon>
        <taxon>Sordariomycetes</taxon>
        <taxon>Xylariomycetidae</taxon>
        <taxon>Amphisphaeriales</taxon>
        <taxon>Sporocadaceae</taxon>
        <taxon>Seiridium</taxon>
    </lineage>
</organism>
<dbReference type="Gene3D" id="3.50.50.60">
    <property type="entry name" value="FAD/NAD(P)-binding domain"/>
    <property type="match status" value="1"/>
</dbReference>
<accession>A0ABR2YAR7</accession>
<keyword evidence="5" id="KW-0472">Membrane</keyword>
<evidence type="ECO:0000259" key="6">
    <source>
        <dbReference type="Pfam" id="PF01494"/>
    </source>
</evidence>
<dbReference type="PANTHER" id="PTHR43476:SF3">
    <property type="entry name" value="FAD-BINDING MONOOXYGENASE"/>
    <property type="match status" value="1"/>
</dbReference>
<evidence type="ECO:0000256" key="3">
    <source>
        <dbReference type="ARBA" id="ARBA00022827"/>
    </source>
</evidence>
<evidence type="ECO:0000256" key="2">
    <source>
        <dbReference type="ARBA" id="ARBA00022630"/>
    </source>
</evidence>
<dbReference type="PRINTS" id="PR00420">
    <property type="entry name" value="RNGMNOXGNASE"/>
</dbReference>
<proteinExistence type="predicted"/>
<dbReference type="InterPro" id="IPR050631">
    <property type="entry name" value="PheA/TfdB_FAD_monoxygenase"/>
</dbReference>
<name>A0ABR2YAR7_9PEZI</name>
<keyword evidence="4" id="KW-0560">Oxidoreductase</keyword>
<dbReference type="InterPro" id="IPR036188">
    <property type="entry name" value="FAD/NAD-bd_sf"/>
</dbReference>
<evidence type="ECO:0000313" key="8">
    <source>
        <dbReference type="Proteomes" id="UP001465668"/>
    </source>
</evidence>
<keyword evidence="5" id="KW-0812">Transmembrane</keyword>
<dbReference type="EMBL" id="JARVKM010000001">
    <property type="protein sequence ID" value="KAK9784130.1"/>
    <property type="molecule type" value="Genomic_DNA"/>
</dbReference>
<dbReference type="SUPFAM" id="SSF51905">
    <property type="entry name" value="FAD/NAD(P)-binding domain"/>
    <property type="match status" value="1"/>
</dbReference>
<sequence>MTASRGEGFENVLIVGAGPAGMLLALMLGQAGVPVVLIDMAAGLDQNPRATHYGPPAMYELNRAGLGDDIRQEGFLPDGVCWRKLDGTPIASIHNGAFPDDPNRMACLPLNRLGLIMQRHLEAQGKVDIRYGYKVIGIGQDETKAWVEVETPEGKQTLSASYIVGCDGANSQIRRSLFGDREFPGRTWNEQIVATNIRYNFDQYDLSDSNFIVHPEHWSMTARITRDGLWRVTYGEIPGLSNDELRQRLPEKFKAFLPGAPNPGQYEVVNFSPYKVHQRLAKQMRVGRFLLAADAAHLCNPFGGMGLTGGIVDVGGLRDCLVGIYEGKADDTILDRYNEIRRQKYLEIIDVVSTENIRRLFSTDPDRALETDGFLRMCKQASENPEVAKQMQKGALLVSHDFTQYYNTA</sequence>
<comment type="pathway">
    <text evidence="1">Secondary metabolite biosynthesis.</text>
</comment>
<protein>
    <submittedName>
        <fullName evidence="7">FAD-binding domain-containing protein</fullName>
    </submittedName>
</protein>
<feature type="domain" description="FAD-binding" evidence="6">
    <location>
        <begin position="11"/>
        <end position="343"/>
    </location>
</feature>
<keyword evidence="3" id="KW-0274">FAD</keyword>
<reference evidence="7 8" key="1">
    <citation type="submission" date="2024-02" db="EMBL/GenBank/DDBJ databases">
        <title>First draft genome assembly of two strains of Seiridium cardinale.</title>
        <authorList>
            <person name="Emiliani G."/>
            <person name="Scali E."/>
        </authorList>
    </citation>
    <scope>NUCLEOTIDE SEQUENCE [LARGE SCALE GENOMIC DNA]</scope>
    <source>
        <strain evidence="7 8">BM-138-000479</strain>
    </source>
</reference>
<keyword evidence="5" id="KW-1133">Transmembrane helix</keyword>
<keyword evidence="8" id="KW-1185">Reference proteome</keyword>
<dbReference type="Gene3D" id="3.30.70.2450">
    <property type="match status" value="1"/>
</dbReference>
<evidence type="ECO:0000313" key="7">
    <source>
        <dbReference type="EMBL" id="KAK9784130.1"/>
    </source>
</evidence>
<dbReference type="Pfam" id="PF01494">
    <property type="entry name" value="FAD_binding_3"/>
    <property type="match status" value="1"/>
</dbReference>